<name>A0ABT2RKC9_9FIRM</name>
<dbReference type="SUPFAM" id="SSF102405">
    <property type="entry name" value="MCP/YpsA-like"/>
    <property type="match status" value="1"/>
</dbReference>
<evidence type="ECO:0000256" key="1">
    <source>
        <dbReference type="ARBA" id="ARBA00006525"/>
    </source>
</evidence>
<dbReference type="EMBL" id="JAOQJU010000002">
    <property type="protein sequence ID" value="MCU6685761.1"/>
    <property type="molecule type" value="Genomic_DNA"/>
</dbReference>
<comment type="caution">
    <text evidence="3">The sequence shown here is derived from an EMBL/GenBank/DDBJ whole genome shotgun (WGS) entry which is preliminary data.</text>
</comment>
<comment type="similarity">
    <text evidence="1">Belongs to the DprA/Smf family.</text>
</comment>
<dbReference type="NCBIfam" id="TIGR00732">
    <property type="entry name" value="dprA"/>
    <property type="match status" value="1"/>
</dbReference>
<gene>
    <name evidence="3" type="primary">dprA</name>
    <name evidence="3" type="ORF">OCV99_04160</name>
</gene>
<feature type="domain" description="Smf/DprA SLOG" evidence="2">
    <location>
        <begin position="85"/>
        <end position="292"/>
    </location>
</feature>
<dbReference type="RefSeq" id="WP_158368464.1">
    <property type="nucleotide sequence ID" value="NZ_JAOQJU010000002.1"/>
</dbReference>
<dbReference type="PANTHER" id="PTHR43022">
    <property type="entry name" value="PROTEIN SMF"/>
    <property type="match status" value="1"/>
</dbReference>
<proteinExistence type="inferred from homology"/>
<dbReference type="InterPro" id="IPR003488">
    <property type="entry name" value="DprA"/>
</dbReference>
<dbReference type="Proteomes" id="UP001652431">
    <property type="component" value="Unassembled WGS sequence"/>
</dbReference>
<dbReference type="PANTHER" id="PTHR43022:SF1">
    <property type="entry name" value="PROTEIN SMF"/>
    <property type="match status" value="1"/>
</dbReference>
<sequence>MKEKKSDNLAYEYWFAGIRALSAGKKWKLHEQLKSGENIYYIEETKLKSLGFLTEKDISALNAARTNKGICQEYERCIEKGIYFVPYFHPDYPSRLREIPSPPYALYIKGKLPDDDRPSVAIVGARQCTSYGEQMAIAYGEVLAANGIQVISGMAKGIDGAGQRGALNAGGESYGVLGCGIDICYPREHIGLYADLQKAGGILSEQPEGTPPLKEFFPARNRIISGLSDVVLVMEAREKSGSLITADMALEQGKDVYALPGPVTSRLSRGCNELLRQGAGILLSPEELLAELGLSRNFFPAKIGANTDKNEKTLERAEKLVYSKLDLYPKSLSRLLDETKMMPAELMQQLTSLIIKGYIKEISKNYYVRAQL</sequence>
<reference evidence="3 4" key="1">
    <citation type="journal article" date="2021" name="ISME Commun">
        <title>Automated analysis of genomic sequences facilitates high-throughput and comprehensive description of bacteria.</title>
        <authorList>
            <person name="Hitch T.C.A."/>
        </authorList>
    </citation>
    <scope>NUCLEOTIDE SEQUENCE [LARGE SCALE GENOMIC DNA]</scope>
    <source>
        <strain evidence="3 4">Sanger_03</strain>
    </source>
</reference>
<dbReference type="InterPro" id="IPR057666">
    <property type="entry name" value="DrpA_SLOG"/>
</dbReference>
<protein>
    <submittedName>
        <fullName evidence="3">DNA-processing protein DprA</fullName>
    </submittedName>
</protein>
<keyword evidence="4" id="KW-1185">Reference proteome</keyword>
<dbReference type="Gene3D" id="3.40.50.450">
    <property type="match status" value="1"/>
</dbReference>
<organism evidence="3 4">
    <name type="scientific">Dorea acetigenes</name>
    <dbReference type="NCBI Taxonomy" id="2981787"/>
    <lineage>
        <taxon>Bacteria</taxon>
        <taxon>Bacillati</taxon>
        <taxon>Bacillota</taxon>
        <taxon>Clostridia</taxon>
        <taxon>Lachnospirales</taxon>
        <taxon>Lachnospiraceae</taxon>
        <taxon>Dorea</taxon>
    </lineage>
</organism>
<evidence type="ECO:0000313" key="3">
    <source>
        <dbReference type="EMBL" id="MCU6685761.1"/>
    </source>
</evidence>
<evidence type="ECO:0000259" key="2">
    <source>
        <dbReference type="Pfam" id="PF02481"/>
    </source>
</evidence>
<evidence type="ECO:0000313" key="4">
    <source>
        <dbReference type="Proteomes" id="UP001652431"/>
    </source>
</evidence>
<dbReference type="Pfam" id="PF02481">
    <property type="entry name" value="DNA_processg_A"/>
    <property type="match status" value="1"/>
</dbReference>
<accession>A0ABT2RKC9</accession>